<feature type="transmembrane region" description="Helical" evidence="2">
    <location>
        <begin position="542"/>
        <end position="560"/>
    </location>
</feature>
<feature type="transmembrane region" description="Helical" evidence="2">
    <location>
        <begin position="506"/>
        <end position="530"/>
    </location>
</feature>
<protein>
    <recommendedName>
        <fullName evidence="5">DUF2339 domain-containing protein</fullName>
    </recommendedName>
</protein>
<feature type="transmembrane region" description="Helical" evidence="2">
    <location>
        <begin position="476"/>
        <end position="497"/>
    </location>
</feature>
<proteinExistence type="predicted"/>
<feature type="transmembrane region" description="Helical" evidence="2">
    <location>
        <begin position="338"/>
        <end position="357"/>
    </location>
</feature>
<feature type="transmembrane region" description="Helical" evidence="2">
    <location>
        <begin position="237"/>
        <end position="254"/>
    </location>
</feature>
<feature type="region of interest" description="Disordered" evidence="1">
    <location>
        <begin position="40"/>
        <end position="64"/>
    </location>
</feature>
<evidence type="ECO:0008006" key="5">
    <source>
        <dbReference type="Google" id="ProtNLM"/>
    </source>
</evidence>
<feature type="transmembrane region" description="Helical" evidence="2">
    <location>
        <begin position="414"/>
        <end position="432"/>
    </location>
</feature>
<dbReference type="PANTHER" id="PTHR38434">
    <property type="entry name" value="BLL2549 PROTEIN"/>
    <property type="match status" value="1"/>
</dbReference>
<feature type="compositionally biased region" description="Pro residues" evidence="1">
    <location>
        <begin position="49"/>
        <end position="60"/>
    </location>
</feature>
<feature type="transmembrane region" description="Helical" evidence="2">
    <location>
        <begin position="126"/>
        <end position="150"/>
    </location>
</feature>
<feature type="transmembrane region" description="Helical" evidence="2">
    <location>
        <begin position="392"/>
        <end position="408"/>
    </location>
</feature>
<feature type="transmembrane region" description="Helical" evidence="2">
    <location>
        <begin position="572"/>
        <end position="594"/>
    </location>
</feature>
<feature type="transmembrane region" description="Helical" evidence="2">
    <location>
        <begin position="439"/>
        <end position="456"/>
    </location>
</feature>
<dbReference type="AlphaFoldDB" id="A0A7I9V1Z1"/>
<keyword evidence="2" id="KW-0812">Transmembrane</keyword>
<feature type="transmembrane region" description="Helical" evidence="2">
    <location>
        <begin position="284"/>
        <end position="303"/>
    </location>
</feature>
<feature type="region of interest" description="Disordered" evidence="1">
    <location>
        <begin position="624"/>
        <end position="645"/>
    </location>
</feature>
<evidence type="ECO:0000313" key="4">
    <source>
        <dbReference type="Proteomes" id="UP000444980"/>
    </source>
</evidence>
<feature type="transmembrane region" description="Helical" evidence="2">
    <location>
        <begin position="600"/>
        <end position="618"/>
    </location>
</feature>
<dbReference type="RefSeq" id="WP_161928519.1">
    <property type="nucleotide sequence ID" value="NZ_BJOU01000017.1"/>
</dbReference>
<comment type="caution">
    <text evidence="3">The sequence shown here is derived from an EMBL/GenBank/DDBJ whole genome shotgun (WGS) entry which is preliminary data.</text>
</comment>
<feature type="transmembrane region" description="Helical" evidence="2">
    <location>
        <begin position="213"/>
        <end position="230"/>
    </location>
</feature>
<dbReference type="InterPro" id="IPR019286">
    <property type="entry name" value="DUF2339_TM"/>
</dbReference>
<dbReference type="OrthoDB" id="3729996at2"/>
<name>A0A7I9V1Z1_9ACTN</name>
<dbReference type="EMBL" id="BJOU01000017">
    <property type="protein sequence ID" value="GED99216.1"/>
    <property type="molecule type" value="Genomic_DNA"/>
</dbReference>
<evidence type="ECO:0000313" key="3">
    <source>
        <dbReference type="EMBL" id="GED99216.1"/>
    </source>
</evidence>
<feature type="region of interest" description="Disordered" evidence="1">
    <location>
        <begin position="76"/>
        <end position="113"/>
    </location>
</feature>
<evidence type="ECO:0000256" key="1">
    <source>
        <dbReference type="SAM" id="MobiDB-lite"/>
    </source>
</evidence>
<gene>
    <name evidence="3" type="ORF">nbrc107697_32550</name>
</gene>
<evidence type="ECO:0000256" key="2">
    <source>
        <dbReference type="SAM" id="Phobius"/>
    </source>
</evidence>
<dbReference type="PANTHER" id="PTHR38434:SF1">
    <property type="entry name" value="BLL2549 PROTEIN"/>
    <property type="match status" value="1"/>
</dbReference>
<accession>A0A7I9V1Z1</accession>
<feature type="compositionally biased region" description="Pro residues" evidence="1">
    <location>
        <begin position="76"/>
        <end position="108"/>
    </location>
</feature>
<organism evidence="3 4">
    <name type="scientific">Gordonia crocea</name>
    <dbReference type="NCBI Taxonomy" id="589162"/>
    <lineage>
        <taxon>Bacteria</taxon>
        <taxon>Bacillati</taxon>
        <taxon>Actinomycetota</taxon>
        <taxon>Actinomycetes</taxon>
        <taxon>Mycobacteriales</taxon>
        <taxon>Gordoniaceae</taxon>
        <taxon>Gordonia</taxon>
    </lineage>
</organism>
<sequence length="645" mass="65675">MTETPDLQRAAHIGAELRTIAERLAAVTAEFAAFSTSLAPAPPAAAGAPMPPPQAQPYPTLPAGYGPAAPGYRVAPPPPYPMAPQPVPHSPLPQPPLPQPPLPRPPSTPLSERLAQAAERGVIGKVLAAIGVGITLIGVVLLLVLAAQAGLLRPEIRLAGGILLAATLVGTGAFIGRRADKRSGAVALVATGIATGLFVVLAAAAIYDWLPTIPALVVGGLVAGGGLWFAHRWNSLALGLMVSIPVLVFAPIVTNGVNEILIAFLLVYAAATLWLQVGRDWSSLYAVNTAATTIPVVAAATTLVSMPTWFVALALVLNVVVAVGSALLLLPGSSTKDWLGLVSTASALPLLAAPLALTAPLEWIVPAVGAAVLAAAALVTTGRASIGYGPRATWIVAAAILSAFTALIAVDIAFAVPTALVAAIVIGTAALAAGDLRRVLLTVASLCALGGLQALLADHGLEQLVAPSDLGTAVRVSILLGVIAGIIATTVLTWAWAREFPRRDDWLWITGSLVNLWLVTQLCVAVAALVTDGSVHGFRTGHTVATLIWFACAAAALLWSRRLDGPTRSVSLAAGLALITGAVAKLFLFDLAALDGVFRVIAFLVAGILLLGLGVAYAQRLTTRDPAGPDEEPATAAPLGSGPIG</sequence>
<keyword evidence="4" id="KW-1185">Reference proteome</keyword>
<dbReference type="Proteomes" id="UP000444980">
    <property type="component" value="Unassembled WGS sequence"/>
</dbReference>
<keyword evidence="2" id="KW-1133">Transmembrane helix</keyword>
<dbReference type="Pfam" id="PF10101">
    <property type="entry name" value="DUF2339"/>
    <property type="match status" value="1"/>
</dbReference>
<feature type="transmembrane region" description="Helical" evidence="2">
    <location>
        <begin position="187"/>
        <end position="207"/>
    </location>
</feature>
<feature type="transmembrane region" description="Helical" evidence="2">
    <location>
        <begin position="156"/>
        <end position="175"/>
    </location>
</feature>
<reference evidence="4" key="1">
    <citation type="submission" date="2019-06" db="EMBL/GenBank/DDBJ databases">
        <title>Gordonia isolated from sludge of a wastewater treatment plant.</title>
        <authorList>
            <person name="Tamura T."/>
            <person name="Aoyama K."/>
            <person name="Kang Y."/>
            <person name="Saito S."/>
            <person name="Akiyama N."/>
            <person name="Yazawa K."/>
            <person name="Gonoi T."/>
            <person name="Mikami Y."/>
        </authorList>
    </citation>
    <scope>NUCLEOTIDE SEQUENCE [LARGE SCALE GENOMIC DNA]</scope>
    <source>
        <strain evidence="4">NBRC 107697</strain>
    </source>
</reference>
<feature type="transmembrane region" description="Helical" evidence="2">
    <location>
        <begin position="260"/>
        <end position="277"/>
    </location>
</feature>
<keyword evidence="2" id="KW-0472">Membrane</keyword>
<feature type="transmembrane region" description="Helical" evidence="2">
    <location>
        <begin position="363"/>
        <end position="380"/>
    </location>
</feature>
<feature type="transmembrane region" description="Helical" evidence="2">
    <location>
        <begin position="309"/>
        <end position="331"/>
    </location>
</feature>